<dbReference type="RefSeq" id="WP_090422512.1">
    <property type="nucleotide sequence ID" value="NZ_CTEC01000002.1"/>
</dbReference>
<dbReference type="EMBL" id="CTEC01000002">
    <property type="protein sequence ID" value="CQD18214.1"/>
    <property type="molecule type" value="Genomic_DNA"/>
</dbReference>
<dbReference type="InterPro" id="IPR001753">
    <property type="entry name" value="Enoyl-CoA_hydra/iso"/>
</dbReference>
<dbReference type="GO" id="GO:0006635">
    <property type="term" value="P:fatty acid beta-oxidation"/>
    <property type="evidence" value="ECO:0007669"/>
    <property type="project" value="TreeGrafter"/>
</dbReference>
<proteinExistence type="predicted"/>
<dbReference type="Gene3D" id="3.90.226.10">
    <property type="entry name" value="2-enoyl-CoA Hydratase, Chain A, domain 1"/>
    <property type="match status" value="1"/>
</dbReference>
<dbReference type="GO" id="GO:0003824">
    <property type="term" value="F:catalytic activity"/>
    <property type="evidence" value="ECO:0007669"/>
    <property type="project" value="UniProtKB-ARBA"/>
</dbReference>
<feature type="region of interest" description="Disordered" evidence="2">
    <location>
        <begin position="62"/>
        <end position="83"/>
    </location>
</feature>
<protein>
    <submittedName>
        <fullName evidence="3">Enoyl-CoA hydratase/carnithine racemase</fullName>
    </submittedName>
</protein>
<evidence type="ECO:0000256" key="2">
    <source>
        <dbReference type="SAM" id="MobiDB-lite"/>
    </source>
</evidence>
<dbReference type="PANTHER" id="PTHR11941">
    <property type="entry name" value="ENOYL-COA HYDRATASE-RELATED"/>
    <property type="match status" value="1"/>
</dbReference>
<dbReference type="NCBIfam" id="NF006140">
    <property type="entry name" value="PRK08290.1"/>
    <property type="match status" value="1"/>
</dbReference>
<dbReference type="Proteomes" id="UP000199601">
    <property type="component" value="Unassembled WGS sequence"/>
</dbReference>
<dbReference type="InterPro" id="IPR029045">
    <property type="entry name" value="ClpP/crotonase-like_dom_sf"/>
</dbReference>
<dbReference type="AlphaFoldDB" id="A0A0U1DKH2"/>
<sequence length="279" mass="30839">MTAQHFVRYDVDDRVAVITLDRPEAANAQTPGILKDLDDAWRRADEDPEVRVIVLETTGKHFSAGHDMSGNDPSADGRNLRPQRTDGKLLAETYYDWETRGYLEYAKRWRDIPKPSIAAVQGKCVAAGLMLCWPCDLIVAADNAQFSDPVGLMGIMGVEYHAHTWELGPRKAKEMLFTASSVTAEEALRCGMVNHVVPLDDLRSATMDLAHRVAHTDPWALRMAKRAVNHTLDTMGFSTAIASCFDMHHLGHTRALAATDGQTVVMANLERMKAAGRGK</sequence>
<accession>A0A0U1DKH2</accession>
<dbReference type="CDD" id="cd06558">
    <property type="entry name" value="crotonase-like"/>
    <property type="match status" value="1"/>
</dbReference>
<name>A0A0U1DKH2_9MYCO</name>
<evidence type="ECO:0000313" key="3">
    <source>
        <dbReference type="EMBL" id="CQD18214.1"/>
    </source>
</evidence>
<dbReference type="PANTHER" id="PTHR11941:SF124">
    <property type="entry name" value="ENOYL-COA HYDRATASE ECHA13-RELATED"/>
    <property type="match status" value="1"/>
</dbReference>
<reference evidence="4" key="1">
    <citation type="submission" date="2015-03" db="EMBL/GenBank/DDBJ databases">
        <authorList>
            <person name="Urmite Genomes"/>
        </authorList>
    </citation>
    <scope>NUCLEOTIDE SEQUENCE [LARGE SCALE GENOMIC DNA]</scope>
    <source>
        <strain evidence="4">CSUR P1344</strain>
    </source>
</reference>
<evidence type="ECO:0000256" key="1">
    <source>
        <dbReference type="ARBA" id="ARBA00023098"/>
    </source>
</evidence>
<keyword evidence="4" id="KW-1185">Reference proteome</keyword>
<gene>
    <name evidence="3" type="ORF">BN000_04103</name>
</gene>
<organism evidence="3 4">
    <name type="scientific">Mycobacterium europaeum</name>
    <dbReference type="NCBI Taxonomy" id="761804"/>
    <lineage>
        <taxon>Bacteria</taxon>
        <taxon>Bacillati</taxon>
        <taxon>Actinomycetota</taxon>
        <taxon>Actinomycetes</taxon>
        <taxon>Mycobacteriales</taxon>
        <taxon>Mycobacteriaceae</taxon>
        <taxon>Mycobacterium</taxon>
        <taxon>Mycobacterium simiae complex</taxon>
    </lineage>
</organism>
<dbReference type="Pfam" id="PF00378">
    <property type="entry name" value="ECH_1"/>
    <property type="match status" value="1"/>
</dbReference>
<keyword evidence="1" id="KW-0443">Lipid metabolism</keyword>
<dbReference type="SUPFAM" id="SSF52096">
    <property type="entry name" value="ClpP/crotonase"/>
    <property type="match status" value="1"/>
</dbReference>
<evidence type="ECO:0000313" key="4">
    <source>
        <dbReference type="Proteomes" id="UP000199601"/>
    </source>
</evidence>